<organism evidence="2 3">
    <name type="scientific">Pyrodictium abyssi</name>
    <dbReference type="NCBI Taxonomy" id="54256"/>
    <lineage>
        <taxon>Archaea</taxon>
        <taxon>Thermoproteota</taxon>
        <taxon>Thermoprotei</taxon>
        <taxon>Desulfurococcales</taxon>
        <taxon>Pyrodictiaceae</taxon>
        <taxon>Pyrodictium</taxon>
    </lineage>
</organism>
<feature type="domain" description="Putative phage metallopeptidase" evidence="1">
    <location>
        <begin position="22"/>
        <end position="126"/>
    </location>
</feature>
<evidence type="ECO:0000313" key="2">
    <source>
        <dbReference type="EMBL" id="BES81501.1"/>
    </source>
</evidence>
<evidence type="ECO:0000259" key="1">
    <source>
        <dbReference type="Pfam" id="PF18894"/>
    </source>
</evidence>
<keyword evidence="3" id="KW-1185">Reference proteome</keyword>
<evidence type="ECO:0000313" key="3">
    <source>
        <dbReference type="Proteomes" id="UP001341135"/>
    </source>
</evidence>
<sequence>MSTFCDTGCCERGAAWALPRVKYKRDRRLEEAIRMLVEAMGLDYIDTSRVYAAWSTGSRTRAYARIWGLPSPFTRLGLCEPMYVIELVSENFAGLSCREMVSVLVHEILHIPRSFSGGLRSHGEWSHWRSIRSIVARLPRGVVEEVCRLLRESAAGPPT</sequence>
<dbReference type="InterPro" id="IPR043998">
    <property type="entry name" value="Put_Metallopep"/>
</dbReference>
<accession>A0ABM8IXZ8</accession>
<proteinExistence type="predicted"/>
<dbReference type="Pfam" id="PF18894">
    <property type="entry name" value="PhageMetallopep"/>
    <property type="match status" value="1"/>
</dbReference>
<dbReference type="EMBL" id="AP028907">
    <property type="protein sequence ID" value="BES81501.1"/>
    <property type="molecule type" value="Genomic_DNA"/>
</dbReference>
<protein>
    <recommendedName>
        <fullName evidence="1">Putative phage metallopeptidase domain-containing protein</fullName>
    </recommendedName>
</protein>
<dbReference type="Proteomes" id="UP001341135">
    <property type="component" value="Chromosome"/>
</dbReference>
<gene>
    <name evidence="2" type="ORF">PABY_10680</name>
</gene>
<name>A0ABM8IXZ8_9CREN</name>
<reference evidence="2 3" key="1">
    <citation type="submission" date="2023-09" db="EMBL/GenBank/DDBJ databases">
        <title>Pyrofollis japonicus gen. nov. sp. nov., a novel member of the family Pyrodictiaceae isolated from the Iheya North hydrothermal field.</title>
        <authorList>
            <person name="Miyazaki U."/>
            <person name="Sanari M."/>
            <person name="Tame A."/>
            <person name="Kitajima M."/>
            <person name="Okamoto A."/>
            <person name="Sawayama S."/>
            <person name="Miyazaki J."/>
            <person name="Takai K."/>
            <person name="Nakagawa S."/>
        </authorList>
    </citation>
    <scope>NUCLEOTIDE SEQUENCE [LARGE SCALE GENOMIC DNA]</scope>
    <source>
        <strain evidence="2 3">AV2</strain>
    </source>
</reference>